<dbReference type="Pfam" id="PF11286">
    <property type="entry name" value="DUF3087"/>
    <property type="match status" value="1"/>
</dbReference>
<dbReference type="EMBL" id="JAJNNZ010000001">
    <property type="protein sequence ID" value="MCJ2375496.1"/>
    <property type="molecule type" value="Genomic_DNA"/>
</dbReference>
<evidence type="ECO:0000313" key="3">
    <source>
        <dbReference type="Proteomes" id="UP001139488"/>
    </source>
</evidence>
<organism evidence="2 3">
    <name type="scientific">Vibrio gelatinilyticus</name>
    <dbReference type="NCBI Taxonomy" id="2893468"/>
    <lineage>
        <taxon>Bacteria</taxon>
        <taxon>Pseudomonadati</taxon>
        <taxon>Pseudomonadota</taxon>
        <taxon>Gammaproteobacteria</taxon>
        <taxon>Vibrionales</taxon>
        <taxon>Vibrionaceae</taxon>
        <taxon>Vibrio</taxon>
    </lineage>
</organism>
<keyword evidence="1" id="KW-0812">Transmembrane</keyword>
<keyword evidence="1" id="KW-0472">Membrane</keyword>
<keyword evidence="1" id="KW-1133">Transmembrane helix</keyword>
<comment type="caution">
    <text evidence="2">The sequence shown here is derived from an EMBL/GenBank/DDBJ whole genome shotgun (WGS) entry which is preliminary data.</text>
</comment>
<name>A0A9X1W850_9VIBR</name>
<proteinExistence type="predicted"/>
<dbReference type="RefSeq" id="WP_244354565.1">
    <property type="nucleotide sequence ID" value="NZ_JAJNNZ010000001.1"/>
</dbReference>
<sequence>MTPILDTNVYSRIDWRFTSYNLKLMQLLKIDKSTYKKRLNIITIALVAALALLSVGFGSLLIANFGAQQGTTESTGNFHLNLIGVIAAAIVCASAMSFLKETPYFHEVYYVWRLKALQNRIYRKLKGIKERGASNDRDALIILNFYYRSLKEVYLLDNNTLTLPELETNISQIQQQIEDLNLEISVDDFNDNLLK</sequence>
<accession>A0A9X1W850</accession>
<dbReference type="Proteomes" id="UP001139488">
    <property type="component" value="Unassembled WGS sequence"/>
</dbReference>
<evidence type="ECO:0000313" key="2">
    <source>
        <dbReference type="EMBL" id="MCJ2375496.1"/>
    </source>
</evidence>
<evidence type="ECO:0000256" key="1">
    <source>
        <dbReference type="SAM" id="Phobius"/>
    </source>
</evidence>
<dbReference type="AlphaFoldDB" id="A0A9X1W850"/>
<protein>
    <submittedName>
        <fullName evidence="2">DUF3087 domain-containing protein</fullName>
    </submittedName>
</protein>
<feature type="transmembrane region" description="Helical" evidence="1">
    <location>
        <begin position="78"/>
        <end position="99"/>
    </location>
</feature>
<gene>
    <name evidence="2" type="ORF">LNL84_01450</name>
</gene>
<feature type="transmembrane region" description="Helical" evidence="1">
    <location>
        <begin position="39"/>
        <end position="66"/>
    </location>
</feature>
<dbReference type="InterPro" id="IPR021438">
    <property type="entry name" value="DUF3087"/>
</dbReference>
<reference evidence="2" key="1">
    <citation type="submission" date="2021-11" db="EMBL/GenBank/DDBJ databases">
        <title>Vibrio ZSDE26 sp. nov. and Vibrio ZSDZ34 sp. nov., isolated from coastal seawater in Qingdao.</title>
        <authorList>
            <person name="Zhang P."/>
        </authorList>
    </citation>
    <scope>NUCLEOTIDE SEQUENCE</scope>
    <source>
        <strain evidence="2">ZSDZ34</strain>
    </source>
</reference>
<keyword evidence="3" id="KW-1185">Reference proteome</keyword>